<organism evidence="1">
    <name type="scientific">marine sediment metagenome</name>
    <dbReference type="NCBI Taxonomy" id="412755"/>
    <lineage>
        <taxon>unclassified sequences</taxon>
        <taxon>metagenomes</taxon>
        <taxon>ecological metagenomes</taxon>
    </lineage>
</organism>
<name>X1LEU3_9ZZZZ</name>
<accession>X1LEU3</accession>
<gene>
    <name evidence="1" type="ORF">S06H3_23099</name>
</gene>
<proteinExistence type="predicted"/>
<feature type="non-terminal residue" evidence="1">
    <location>
        <position position="104"/>
    </location>
</feature>
<dbReference type="PROSITE" id="PS51257">
    <property type="entry name" value="PROKAR_LIPOPROTEIN"/>
    <property type="match status" value="1"/>
</dbReference>
<comment type="caution">
    <text evidence="1">The sequence shown here is derived from an EMBL/GenBank/DDBJ whole genome shotgun (WGS) entry which is preliminary data.</text>
</comment>
<reference evidence="1" key="1">
    <citation type="journal article" date="2014" name="Front. Microbiol.">
        <title>High frequency of phylogenetically diverse reductive dehalogenase-homologous genes in deep subseafloor sedimentary metagenomes.</title>
        <authorList>
            <person name="Kawai M."/>
            <person name="Futagami T."/>
            <person name="Toyoda A."/>
            <person name="Takaki Y."/>
            <person name="Nishi S."/>
            <person name="Hori S."/>
            <person name="Arai W."/>
            <person name="Tsubouchi T."/>
            <person name="Morono Y."/>
            <person name="Uchiyama I."/>
            <person name="Ito T."/>
            <person name="Fujiyama A."/>
            <person name="Inagaki F."/>
            <person name="Takami H."/>
        </authorList>
    </citation>
    <scope>NUCLEOTIDE SEQUENCE</scope>
    <source>
        <strain evidence="1">Expedition CK06-06</strain>
    </source>
</reference>
<dbReference type="EMBL" id="BARV01012484">
    <property type="protein sequence ID" value="GAI04361.1"/>
    <property type="molecule type" value="Genomic_DNA"/>
</dbReference>
<protein>
    <submittedName>
        <fullName evidence="1">Uncharacterized protein</fullName>
    </submittedName>
</protein>
<sequence>MRKLVYLIVVVVALGLVLTGCSVLSDISQVPATGQKYNENNPNPYTFEVGDLVAGQTEIVGGVEVSNDTEYLYVTYMVDDPWCLTETHLAVANLLVEIPQTNKG</sequence>
<evidence type="ECO:0000313" key="1">
    <source>
        <dbReference type="EMBL" id="GAI04361.1"/>
    </source>
</evidence>
<dbReference type="AlphaFoldDB" id="X1LEU3"/>